<evidence type="ECO:0000313" key="2">
    <source>
        <dbReference type="Proteomes" id="UP001589605"/>
    </source>
</evidence>
<organism evidence="1 2">
    <name type="scientific">Formosa undariae</name>
    <dbReference type="NCBI Taxonomy" id="1325436"/>
    <lineage>
        <taxon>Bacteria</taxon>
        <taxon>Pseudomonadati</taxon>
        <taxon>Bacteroidota</taxon>
        <taxon>Flavobacteriia</taxon>
        <taxon>Flavobacteriales</taxon>
        <taxon>Flavobacteriaceae</taxon>
        <taxon>Formosa</taxon>
    </lineage>
</organism>
<name>A0ABV5EYY1_9FLAO</name>
<comment type="caution">
    <text evidence="1">The sequence shown here is derived from an EMBL/GenBank/DDBJ whole genome shotgun (WGS) entry which is preliminary data.</text>
</comment>
<accession>A0ABV5EYY1</accession>
<reference evidence="1 2" key="1">
    <citation type="submission" date="2024-09" db="EMBL/GenBank/DDBJ databases">
        <authorList>
            <person name="Sun Q."/>
            <person name="Mori K."/>
        </authorList>
    </citation>
    <scope>NUCLEOTIDE SEQUENCE [LARGE SCALE GENOMIC DNA]</scope>
    <source>
        <strain evidence="1 2">CECT 8286</strain>
    </source>
</reference>
<evidence type="ECO:0000313" key="1">
    <source>
        <dbReference type="EMBL" id="MFB9052393.1"/>
    </source>
</evidence>
<dbReference type="Proteomes" id="UP001589605">
    <property type="component" value="Unassembled WGS sequence"/>
</dbReference>
<dbReference type="EMBL" id="JBHMEZ010000003">
    <property type="protein sequence ID" value="MFB9052393.1"/>
    <property type="molecule type" value="Genomic_DNA"/>
</dbReference>
<keyword evidence="2" id="KW-1185">Reference proteome</keyword>
<proteinExistence type="predicted"/>
<gene>
    <name evidence="1" type="ORF">ACFFVB_04810</name>
</gene>
<dbReference type="RefSeq" id="WP_382381579.1">
    <property type="nucleotide sequence ID" value="NZ_JBHMEZ010000003.1"/>
</dbReference>
<sequence>MRYLEKFSPIHFIVCTFVLCLGCSSDDSNTDTDVEEAMAEKIAITSFDMLSKDHTFSVLKSDVFSVDSLVVCLFPAPVDYANINPIVEFEGTSISYRINNEEFITYSESAVDNIDFSYPNIVDFKISNSDESESKVYRVIVDTDHPVMFNNPEITISDAPVNTNYNGLNIDTWTNVGNYPIRLTFRTTEYVDVITPKTGINNVFSTTLTTESDIIKPNEEGQVNVFISNATIPGAYSSTALFNLNFNENLGYIVYDDTTNIYVKDIGYAKSELKLKVNMI</sequence>
<evidence type="ECO:0008006" key="3">
    <source>
        <dbReference type="Google" id="ProtNLM"/>
    </source>
</evidence>
<protein>
    <recommendedName>
        <fullName evidence="3">DUF5018 domain-containing protein</fullName>
    </recommendedName>
</protein>